<gene>
    <name evidence="1" type="ordered locus">Calhy_0489</name>
</gene>
<evidence type="ECO:0008006" key="3">
    <source>
        <dbReference type="Google" id="ProtNLM"/>
    </source>
</evidence>
<evidence type="ECO:0000313" key="1">
    <source>
        <dbReference type="EMBL" id="ADQ06233.1"/>
    </source>
</evidence>
<dbReference type="Proteomes" id="UP000006890">
    <property type="component" value="Chromosome"/>
</dbReference>
<protein>
    <recommendedName>
        <fullName evidence="3">DUF2281 domain-containing protein</fullName>
    </recommendedName>
</protein>
<dbReference type="EMBL" id="CP002219">
    <property type="protein sequence ID" value="ADQ06233.1"/>
    <property type="molecule type" value="Genomic_DNA"/>
</dbReference>
<dbReference type="eggNOG" id="ENOG50348IG">
    <property type="taxonomic scope" value="Bacteria"/>
</dbReference>
<sequence length="100" mass="12159">MIRYVKIKILFYYKKSYNKSEVKTVVRVMNNLLRNKLKEIVDSLHEEELTEVINFIEYLKFKEEKEENEILNDVELMESIKRGLKDIENGDVYDFEDVFE</sequence>
<keyword evidence="2" id="KW-1185">Reference proteome</keyword>
<proteinExistence type="predicted"/>
<dbReference type="KEGG" id="chd:Calhy_0489"/>
<reference evidence="1 2" key="2">
    <citation type="journal article" date="2011" name="J. Bacteriol.">
        <title>Complete genome sequences for the anaerobic, extremely thermophilic plant biomass-degrading bacteria Caldicellulosiruptor hydrothermalis, Caldicellulosiruptor kristjanssonii, Caldicellulosiruptor kronotskyensis, Caldicellulosiruptor owensenis, and Caldicellulosiruptor lactoaceticus.</title>
        <authorList>
            <person name="Blumer-Schuette S.E."/>
            <person name="Ozdemir I."/>
            <person name="Mistry D."/>
            <person name="Lucas S."/>
            <person name="Lapidus A."/>
            <person name="Cheng J.F."/>
            <person name="Goodwin L.A."/>
            <person name="Pitluck S."/>
            <person name="Land M.L."/>
            <person name="Hauser L.J."/>
            <person name="Woyke T."/>
            <person name="Mikhailova N."/>
            <person name="Pati A."/>
            <person name="Kyrpides N.C."/>
            <person name="Ivanova N."/>
            <person name="Detter J.C."/>
            <person name="Walston-Davenport K."/>
            <person name="Han S."/>
            <person name="Adams M.W."/>
            <person name="Kelly R.M."/>
        </authorList>
    </citation>
    <scope>NUCLEOTIDE SEQUENCE [LARGE SCALE GENOMIC DNA]</scope>
    <source>
        <strain evidence="2">DSM 18901 / VKM B-2411 / 108</strain>
    </source>
</reference>
<dbReference type="AlphaFoldDB" id="E4QCD7"/>
<organism evidence="1 2">
    <name type="scientific">Caldicellulosiruptor hydrothermalis (strain DSM 18901 / VKM B-2411 / 108)</name>
    <dbReference type="NCBI Taxonomy" id="632292"/>
    <lineage>
        <taxon>Bacteria</taxon>
        <taxon>Bacillati</taxon>
        <taxon>Bacillota</taxon>
        <taxon>Bacillota incertae sedis</taxon>
        <taxon>Caldicellulosiruptorales</taxon>
        <taxon>Caldicellulosiruptoraceae</taxon>
        <taxon>Caldicellulosiruptor</taxon>
    </lineage>
</organism>
<accession>E4QCD7</accession>
<name>E4QCD7_CALH1</name>
<reference key="1">
    <citation type="submission" date="2010-09" db="EMBL/GenBank/DDBJ databases">
        <title>Complete sequence of Caldicellulosiruptor hydrothermalis 108.</title>
        <authorList>
            <consortium name="US DOE Joint Genome Institute"/>
            <person name="Lucas S."/>
            <person name="Copeland A."/>
            <person name="Lapidus A."/>
            <person name="Cheng J.-F."/>
            <person name="Bruce D."/>
            <person name="Goodwin L."/>
            <person name="Pitluck S."/>
            <person name="Davenport K."/>
            <person name="Detter J.C."/>
            <person name="Han C."/>
            <person name="Tapia R."/>
            <person name="Land M."/>
            <person name="Hauser L."/>
            <person name="Chang Y.-J."/>
            <person name="Jeffries C."/>
            <person name="Kyrpides N."/>
            <person name="Ivanova N."/>
            <person name="Mikhailova N."/>
            <person name="Blumer-Schuette S.E."/>
            <person name="Kelly R.M."/>
            <person name="Woyke T."/>
        </authorList>
    </citation>
    <scope>NUCLEOTIDE SEQUENCE</scope>
    <source>
        <strain>108</strain>
    </source>
</reference>
<dbReference type="HOGENOM" id="CLU_180596_0_0_9"/>
<evidence type="ECO:0000313" key="2">
    <source>
        <dbReference type="Proteomes" id="UP000006890"/>
    </source>
</evidence>